<feature type="region of interest" description="Disordered" evidence="1">
    <location>
        <begin position="220"/>
        <end position="245"/>
    </location>
</feature>
<dbReference type="EMBL" id="KB742559">
    <property type="protein sequence ID" value="EOB07070.1"/>
    <property type="molecule type" value="Genomic_DNA"/>
</dbReference>
<evidence type="ECO:0000313" key="2">
    <source>
        <dbReference type="EMBL" id="EOB07070.1"/>
    </source>
</evidence>
<name>R0LZ03_ANAPL</name>
<organism evidence="2 3">
    <name type="scientific">Anas platyrhynchos</name>
    <name type="common">Mallard</name>
    <name type="synonym">Anas boschas</name>
    <dbReference type="NCBI Taxonomy" id="8839"/>
    <lineage>
        <taxon>Eukaryota</taxon>
        <taxon>Metazoa</taxon>
        <taxon>Chordata</taxon>
        <taxon>Craniata</taxon>
        <taxon>Vertebrata</taxon>
        <taxon>Euteleostomi</taxon>
        <taxon>Archelosauria</taxon>
        <taxon>Archosauria</taxon>
        <taxon>Dinosauria</taxon>
        <taxon>Saurischia</taxon>
        <taxon>Theropoda</taxon>
        <taxon>Coelurosauria</taxon>
        <taxon>Aves</taxon>
        <taxon>Neognathae</taxon>
        <taxon>Galloanserae</taxon>
        <taxon>Anseriformes</taxon>
        <taxon>Anatidae</taxon>
        <taxon>Anatinae</taxon>
        <taxon>Anas</taxon>
    </lineage>
</organism>
<reference evidence="3" key="1">
    <citation type="journal article" date="2013" name="Nat. Genet.">
        <title>The duck genome and transcriptome provide insight into an avian influenza virus reservoir species.</title>
        <authorList>
            <person name="Huang Y."/>
            <person name="Li Y."/>
            <person name="Burt D.W."/>
            <person name="Chen H."/>
            <person name="Zhang Y."/>
            <person name="Qian W."/>
            <person name="Kim H."/>
            <person name="Gan S."/>
            <person name="Zhao Y."/>
            <person name="Li J."/>
            <person name="Yi K."/>
            <person name="Feng H."/>
            <person name="Zhu P."/>
            <person name="Li B."/>
            <person name="Liu Q."/>
            <person name="Fairley S."/>
            <person name="Magor K.E."/>
            <person name="Du Z."/>
            <person name="Hu X."/>
            <person name="Goodman L."/>
            <person name="Tafer H."/>
            <person name="Vignal A."/>
            <person name="Lee T."/>
            <person name="Kim K.W."/>
            <person name="Sheng Z."/>
            <person name="An Y."/>
            <person name="Searle S."/>
            <person name="Herrero J."/>
            <person name="Groenen M.A."/>
            <person name="Crooijmans R.P."/>
            <person name="Faraut T."/>
            <person name="Cai Q."/>
            <person name="Webster R.G."/>
            <person name="Aldridge J.R."/>
            <person name="Warren W.C."/>
            <person name="Bartschat S."/>
            <person name="Kehr S."/>
            <person name="Marz M."/>
            <person name="Stadler P.F."/>
            <person name="Smith J."/>
            <person name="Kraus R.H."/>
            <person name="Zhao Y."/>
            <person name="Ren L."/>
            <person name="Fei J."/>
            <person name="Morisson M."/>
            <person name="Kaiser P."/>
            <person name="Griffin D.K."/>
            <person name="Rao M."/>
            <person name="Pitel F."/>
            <person name="Wang J."/>
            <person name="Li N."/>
        </authorList>
    </citation>
    <scope>NUCLEOTIDE SEQUENCE [LARGE SCALE GENOMIC DNA]</scope>
</reference>
<evidence type="ECO:0000256" key="1">
    <source>
        <dbReference type="SAM" id="MobiDB-lite"/>
    </source>
</evidence>
<evidence type="ECO:0000313" key="3">
    <source>
        <dbReference type="Proteomes" id="UP000296049"/>
    </source>
</evidence>
<feature type="non-terminal residue" evidence="2">
    <location>
        <position position="245"/>
    </location>
</feature>
<keyword evidence="3" id="KW-1185">Reference proteome</keyword>
<sequence>MLSTKRRSTSILTLKEILENGFVAAPPGCTHPSPVCSYYADSGSSSRPSNLELLVDLESVTKSSSLCVLKQPEVLGSCVKPDPHSLTQGSSDISLVCLCKTPYGHAASDLSGLPSQAGCLMDVASHNTSTPCKKEKHPKLLESLLSKSTEHLSDSSTPGKPPGPRWEISEIKAPLDTSLFLDTSTEELRLLGCSKPDTPSLETSVVIPLTWPGAFRRHPALPHGSATHEAQLSDLEPSSVFAHPA</sequence>
<protein>
    <submittedName>
        <fullName evidence="2">Uncharacterized protein</fullName>
    </submittedName>
</protein>
<accession>R0LZ03</accession>
<gene>
    <name evidence="2" type="ORF">Anapl_08875</name>
</gene>
<dbReference type="Proteomes" id="UP000296049">
    <property type="component" value="Unassembled WGS sequence"/>
</dbReference>
<dbReference type="AlphaFoldDB" id="R0LZ03"/>
<proteinExistence type="predicted"/>